<dbReference type="SUPFAM" id="SSF52540">
    <property type="entry name" value="P-loop containing nucleoside triphosphate hydrolases"/>
    <property type="match status" value="1"/>
</dbReference>
<accession>A0ABW1GAZ8</accession>
<sequence length="169" mass="18831">MREPKTGRSVTAVLGAPGAGKTTLVPELAKLLPDHVVLDWDAFMEPAAALAERPIAANPETWAAYRQLVHAVLRSVAHLPVVLLGVCTPDELKDWPIGAWILLDCTDDERERRLAKTSNPQRRLEGVHDGRRYRQLGLPLIDTTGREPRAVASEMARFIRSLERRTTRS</sequence>
<evidence type="ECO:0000313" key="1">
    <source>
        <dbReference type="EMBL" id="MFC5910566.1"/>
    </source>
</evidence>
<proteinExistence type="predicted"/>
<reference evidence="2" key="1">
    <citation type="journal article" date="2019" name="Int. J. Syst. Evol. Microbiol.">
        <title>The Global Catalogue of Microorganisms (GCM) 10K type strain sequencing project: providing services to taxonomists for standard genome sequencing and annotation.</title>
        <authorList>
            <consortium name="The Broad Institute Genomics Platform"/>
            <consortium name="The Broad Institute Genome Sequencing Center for Infectious Disease"/>
            <person name="Wu L."/>
            <person name="Ma J."/>
        </authorList>
    </citation>
    <scope>NUCLEOTIDE SEQUENCE [LARGE SCALE GENOMIC DNA]</scope>
    <source>
        <strain evidence="2">JCM 4816</strain>
    </source>
</reference>
<comment type="caution">
    <text evidence="1">The sequence shown here is derived from an EMBL/GenBank/DDBJ whole genome shotgun (WGS) entry which is preliminary data.</text>
</comment>
<dbReference type="Pfam" id="PF13238">
    <property type="entry name" value="AAA_18"/>
    <property type="match status" value="1"/>
</dbReference>
<dbReference type="InterPro" id="IPR027417">
    <property type="entry name" value="P-loop_NTPase"/>
</dbReference>
<dbReference type="RefSeq" id="WP_380587959.1">
    <property type="nucleotide sequence ID" value="NZ_JBHSQJ010000122.1"/>
</dbReference>
<dbReference type="Gene3D" id="3.40.50.300">
    <property type="entry name" value="P-loop containing nucleotide triphosphate hydrolases"/>
    <property type="match status" value="1"/>
</dbReference>
<keyword evidence="2" id="KW-1185">Reference proteome</keyword>
<dbReference type="Proteomes" id="UP001596174">
    <property type="component" value="Unassembled WGS sequence"/>
</dbReference>
<protein>
    <submittedName>
        <fullName evidence="1">AAA family ATPase</fullName>
    </submittedName>
</protein>
<dbReference type="EMBL" id="JBHSQJ010000122">
    <property type="protein sequence ID" value="MFC5910566.1"/>
    <property type="molecule type" value="Genomic_DNA"/>
</dbReference>
<organism evidence="1 2">
    <name type="scientific">Streptacidiphilus monticola</name>
    <dbReference type="NCBI Taxonomy" id="2161674"/>
    <lineage>
        <taxon>Bacteria</taxon>
        <taxon>Bacillati</taxon>
        <taxon>Actinomycetota</taxon>
        <taxon>Actinomycetes</taxon>
        <taxon>Kitasatosporales</taxon>
        <taxon>Streptomycetaceae</taxon>
        <taxon>Streptacidiphilus</taxon>
    </lineage>
</organism>
<name>A0ABW1GAZ8_9ACTN</name>
<evidence type="ECO:0000313" key="2">
    <source>
        <dbReference type="Proteomes" id="UP001596174"/>
    </source>
</evidence>
<gene>
    <name evidence="1" type="ORF">ACFP3V_25540</name>
</gene>